<dbReference type="EMBL" id="BAABGN010000005">
    <property type="protein sequence ID" value="GAA4421246.1"/>
    <property type="molecule type" value="Genomic_DNA"/>
</dbReference>
<keyword evidence="5" id="KW-1185">Reference proteome</keyword>
<evidence type="ECO:0000313" key="4">
    <source>
        <dbReference type="EMBL" id="GAA4421246.1"/>
    </source>
</evidence>
<dbReference type="PANTHER" id="PTHR47572:SF4">
    <property type="entry name" value="LACTONASE DRP35"/>
    <property type="match status" value="1"/>
</dbReference>
<evidence type="ECO:0000256" key="1">
    <source>
        <dbReference type="ARBA" id="ARBA00008853"/>
    </source>
</evidence>
<dbReference type="RefSeq" id="WP_345215526.1">
    <property type="nucleotide sequence ID" value="NZ_BAABGN010000005.1"/>
</dbReference>
<keyword evidence="2" id="KW-0378">Hydrolase</keyword>
<dbReference type="PRINTS" id="PR01790">
    <property type="entry name" value="SMP30FAMILY"/>
</dbReference>
<dbReference type="InterPro" id="IPR011042">
    <property type="entry name" value="6-blade_b-propeller_TolB-like"/>
</dbReference>
<evidence type="ECO:0000313" key="5">
    <source>
        <dbReference type="Proteomes" id="UP001500622"/>
    </source>
</evidence>
<comment type="similarity">
    <text evidence="1">Belongs to the SMP-30/CGR1 family.</text>
</comment>
<gene>
    <name evidence="4" type="ORF">GCM10023169_13910</name>
</gene>
<proteinExistence type="inferred from homology"/>
<reference evidence="5" key="1">
    <citation type="journal article" date="2019" name="Int. J. Syst. Evol. Microbiol.">
        <title>The Global Catalogue of Microorganisms (GCM) 10K type strain sequencing project: providing services to taxonomists for standard genome sequencing and annotation.</title>
        <authorList>
            <consortium name="The Broad Institute Genomics Platform"/>
            <consortium name="The Broad Institute Genome Sequencing Center for Infectious Disease"/>
            <person name="Wu L."/>
            <person name="Ma J."/>
        </authorList>
    </citation>
    <scope>NUCLEOTIDE SEQUENCE [LARGE SCALE GENOMIC DNA]</scope>
    <source>
        <strain evidence="5">JCM 17810</strain>
    </source>
</reference>
<dbReference type="Pfam" id="PF08450">
    <property type="entry name" value="SGL"/>
    <property type="match status" value="1"/>
</dbReference>
<evidence type="ECO:0000259" key="3">
    <source>
        <dbReference type="Pfam" id="PF08450"/>
    </source>
</evidence>
<dbReference type="InterPro" id="IPR005511">
    <property type="entry name" value="SMP-30"/>
</dbReference>
<comment type="caution">
    <text evidence="4">The sequence shown here is derived from an EMBL/GenBank/DDBJ whole genome shotgun (WGS) entry which is preliminary data.</text>
</comment>
<name>A0ABP8L2X4_9MICO</name>
<protein>
    <submittedName>
        <fullName evidence="4">SMP-30/gluconolactonase/LRE family protein</fullName>
    </submittedName>
</protein>
<sequence length="281" mass="30760">MDSFLAADAEVERLFTGAVWTEGPVWIPATSRVRFSDIPNDRVLEYDARSGRTEVQAQPAGYQNGRTLDAAERVVQCSHGHRSVERDAGGEVETLVDRWAEGRFNSPNDVVVARDGAIWFTDPPYGIDPSGREGHPGELEYGACYVFRYDERSGTVGAVVTDMDRPNGLAFSPDERTLYVANTGEDTYVNAYDIVDGACVNGREIVRAPVGAVDGLRVDRAGRLWCSAADGVHVFDGDGGHLEHIRVPEVVSNVCFGGERGDWLYMTATSSLYRVRLAQPV</sequence>
<accession>A0ABP8L2X4</accession>
<dbReference type="SUPFAM" id="SSF63829">
    <property type="entry name" value="Calcium-dependent phosphotriesterase"/>
    <property type="match status" value="1"/>
</dbReference>
<dbReference type="Gene3D" id="2.120.10.30">
    <property type="entry name" value="TolB, C-terminal domain"/>
    <property type="match status" value="1"/>
</dbReference>
<organism evidence="4 5">
    <name type="scientific">Georgenia halophila</name>
    <dbReference type="NCBI Taxonomy" id="620889"/>
    <lineage>
        <taxon>Bacteria</taxon>
        <taxon>Bacillati</taxon>
        <taxon>Actinomycetota</taxon>
        <taxon>Actinomycetes</taxon>
        <taxon>Micrococcales</taxon>
        <taxon>Bogoriellaceae</taxon>
        <taxon>Georgenia</taxon>
    </lineage>
</organism>
<dbReference type="Proteomes" id="UP001500622">
    <property type="component" value="Unassembled WGS sequence"/>
</dbReference>
<dbReference type="InterPro" id="IPR013658">
    <property type="entry name" value="SGL"/>
</dbReference>
<feature type="domain" description="SMP-30/Gluconolactonase/LRE-like region" evidence="3">
    <location>
        <begin position="20"/>
        <end position="269"/>
    </location>
</feature>
<dbReference type="InterPro" id="IPR051262">
    <property type="entry name" value="SMP-30/CGR1_Lactonase"/>
</dbReference>
<evidence type="ECO:0000256" key="2">
    <source>
        <dbReference type="ARBA" id="ARBA00022801"/>
    </source>
</evidence>
<dbReference type="PANTHER" id="PTHR47572">
    <property type="entry name" value="LIPOPROTEIN-RELATED"/>
    <property type="match status" value="1"/>
</dbReference>